<dbReference type="Gene3D" id="2.130.10.10">
    <property type="entry name" value="YVTN repeat-like/Quinoprotein amine dehydrogenase"/>
    <property type="match status" value="1"/>
</dbReference>
<evidence type="ECO:0000313" key="9">
    <source>
        <dbReference type="EMBL" id="KAK9497672.1"/>
    </source>
</evidence>
<dbReference type="PANTHER" id="PTHR19849">
    <property type="entry name" value="PHOSPHOLIPASE A-2-ACTIVATING PROTEIN"/>
    <property type="match status" value="1"/>
</dbReference>
<comment type="similarity">
    <text evidence="2">Belongs to the WD repeat PLAP family.</text>
</comment>
<dbReference type="AlphaFoldDB" id="A0AAW1CH53"/>
<protein>
    <recommendedName>
        <fullName evidence="11">Phospholipase A-2-activating protein</fullName>
    </recommendedName>
</protein>
<accession>A0AAW1CH53</accession>
<evidence type="ECO:0000256" key="6">
    <source>
        <dbReference type="PROSITE-ProRule" id="PRU00221"/>
    </source>
</evidence>
<dbReference type="PROSITE" id="PS50082">
    <property type="entry name" value="WD_REPEATS_2"/>
    <property type="match status" value="2"/>
</dbReference>
<reference evidence="9 10" key="1">
    <citation type="submission" date="2022-12" db="EMBL/GenBank/DDBJ databases">
        <title>Chromosome-level genome assembly of true bugs.</title>
        <authorList>
            <person name="Ma L."/>
            <person name="Li H."/>
        </authorList>
    </citation>
    <scope>NUCLEOTIDE SEQUENCE [LARGE SCALE GENOMIC DNA]</scope>
    <source>
        <strain evidence="9">Lab_2022b</strain>
    </source>
</reference>
<keyword evidence="10" id="KW-1185">Reference proteome</keyword>
<keyword evidence="4 6" id="KW-0853">WD repeat</keyword>
<dbReference type="Gene3D" id="3.10.20.870">
    <property type="entry name" value="PFU (PLAA family ubiquitin binding), C-terminal domain"/>
    <property type="match status" value="1"/>
</dbReference>
<gene>
    <name evidence="9" type="ORF">O3M35_004357</name>
</gene>
<dbReference type="Proteomes" id="UP001461498">
    <property type="component" value="Unassembled WGS sequence"/>
</dbReference>
<feature type="repeat" description="WD" evidence="6">
    <location>
        <begin position="182"/>
        <end position="222"/>
    </location>
</feature>
<dbReference type="Gene3D" id="1.25.10.10">
    <property type="entry name" value="Leucine-rich Repeat Variant"/>
    <property type="match status" value="1"/>
</dbReference>
<evidence type="ECO:0000256" key="4">
    <source>
        <dbReference type="ARBA" id="ARBA00022574"/>
    </source>
</evidence>
<dbReference type="GO" id="GO:0043130">
    <property type="term" value="F:ubiquitin binding"/>
    <property type="evidence" value="ECO:0007669"/>
    <property type="project" value="TreeGrafter"/>
</dbReference>
<dbReference type="PROSITE" id="PS51396">
    <property type="entry name" value="PUL"/>
    <property type="match status" value="1"/>
</dbReference>
<proteinExistence type="inferred from homology"/>
<evidence type="ECO:0000256" key="5">
    <source>
        <dbReference type="ARBA" id="ARBA00022737"/>
    </source>
</evidence>
<comment type="subcellular location">
    <subcellularLocation>
        <location evidence="1">Cytoplasm</location>
    </subcellularLocation>
</comment>
<dbReference type="GO" id="GO:0005737">
    <property type="term" value="C:cytoplasm"/>
    <property type="evidence" value="ECO:0007669"/>
    <property type="project" value="UniProtKB-SubCell"/>
</dbReference>
<dbReference type="InterPro" id="IPR013535">
    <property type="entry name" value="PUL_dom"/>
</dbReference>
<feature type="domain" description="PFU" evidence="7">
    <location>
        <begin position="357"/>
        <end position="460"/>
    </location>
</feature>
<keyword evidence="5" id="KW-0677">Repeat</keyword>
<comment type="caution">
    <text evidence="9">The sequence shown here is derived from an EMBL/GenBank/DDBJ whole genome shotgun (WGS) entry which is preliminary data.</text>
</comment>
<evidence type="ECO:0008006" key="11">
    <source>
        <dbReference type="Google" id="ProtNLM"/>
    </source>
</evidence>
<feature type="domain" description="PUL" evidence="8">
    <location>
        <begin position="448"/>
        <end position="714"/>
    </location>
</feature>
<dbReference type="PANTHER" id="PTHR19849:SF0">
    <property type="entry name" value="PHOSPHOLIPASE A-2-ACTIVATING PROTEIN"/>
    <property type="match status" value="1"/>
</dbReference>
<evidence type="ECO:0000259" key="8">
    <source>
        <dbReference type="PROSITE" id="PS51396"/>
    </source>
</evidence>
<dbReference type="PROSITE" id="PS51394">
    <property type="entry name" value="PFU"/>
    <property type="match status" value="1"/>
</dbReference>
<dbReference type="EMBL" id="JAPXFL010000014">
    <property type="protein sequence ID" value="KAK9497672.1"/>
    <property type="molecule type" value="Genomic_DNA"/>
</dbReference>
<feature type="repeat" description="WD" evidence="6">
    <location>
        <begin position="100"/>
        <end position="140"/>
    </location>
</feature>
<name>A0AAW1CH53_9HEMI</name>
<dbReference type="SUPFAM" id="SSF50978">
    <property type="entry name" value="WD40 repeat-like"/>
    <property type="match status" value="1"/>
</dbReference>
<dbReference type="GO" id="GO:0010992">
    <property type="term" value="P:ubiquitin recycling"/>
    <property type="evidence" value="ECO:0007669"/>
    <property type="project" value="TreeGrafter"/>
</dbReference>
<dbReference type="InterPro" id="IPR011989">
    <property type="entry name" value="ARM-like"/>
</dbReference>
<evidence type="ECO:0000256" key="2">
    <source>
        <dbReference type="ARBA" id="ARBA00008495"/>
    </source>
</evidence>
<keyword evidence="3" id="KW-0963">Cytoplasm</keyword>
<evidence type="ECO:0000256" key="3">
    <source>
        <dbReference type="ARBA" id="ARBA00022490"/>
    </source>
</evidence>
<dbReference type="Pfam" id="PF08324">
    <property type="entry name" value="PUL"/>
    <property type="match status" value="1"/>
</dbReference>
<dbReference type="GO" id="GO:0043161">
    <property type="term" value="P:proteasome-mediated ubiquitin-dependent protein catabolic process"/>
    <property type="evidence" value="ECO:0007669"/>
    <property type="project" value="TreeGrafter"/>
</dbReference>
<dbReference type="InterPro" id="IPR001680">
    <property type="entry name" value="WD40_rpt"/>
</dbReference>
<dbReference type="InterPro" id="IPR038122">
    <property type="entry name" value="PFU_sf"/>
</dbReference>
<dbReference type="InterPro" id="IPR015943">
    <property type="entry name" value="WD40/YVTN_repeat-like_dom_sf"/>
</dbReference>
<evidence type="ECO:0000259" key="7">
    <source>
        <dbReference type="PROSITE" id="PS51394"/>
    </source>
</evidence>
<dbReference type="Pfam" id="PF00400">
    <property type="entry name" value="WD40"/>
    <property type="match status" value="5"/>
</dbReference>
<dbReference type="GO" id="GO:0005634">
    <property type="term" value="C:nucleus"/>
    <property type="evidence" value="ECO:0007669"/>
    <property type="project" value="TreeGrafter"/>
</dbReference>
<sequence>MPYYLRQTLNSHSSDVRSATIINNHKFVSCSRDKTSVIWETVDETFFVPMKILVGGEQFINCVCFMPANETHRQGLIITGSQDSKVMIYDPSTPTPINVCRGHTNAVSALCSLSENTFASGSWDSTIKIWHIDRALCIATHTHHSGAVFSILKLSDQILLSASADKLINVYKLPDIDIVRGIAGHSDCVRGLAALHSQQFLSCSNDGTVRKWNAETGAFLGVVYKTDSFIYSITALRDGSLIVCGCEENKLIIMENEIVQEVFVPAISVWCVGIFPCKDILAATSDGTIRIFTADPVRRADEDELKEFQDSVLIATGQKPDPSLQHFPGVEALAKPGEKEGQLIFVKEENKNVQCYQWSSESSSWILARDITGVNVAQASSPSALKPRVSYEGREYDFVFDVDVEEGRPPLKLPFSYGDNPYRVAESFILNHRLPAAYTNEIVNFIFKNVPFAMYSVEYCILSKNIDVDKAKAKLIEFANINNKLSEEENNRWVQELVEMAINDASPSAHTLSIILESLKWPEHQLYPLLDILRVAIKNKKANARLCSHENNLSIVELFLNCSDQSSSLINNMLVIRLVANMLIHEAGRNLAFEHLNLLIDQCKAVSSKTNKMPALEIALANFIVNIIVIHVKTNNLSKLDELVSSGFYILERVRSKESMSRIIAGLGTAILRMDHVKLSQSNMDYFVRLTKVESEGDELSMKLIRVTKEMLDILKPKLLLQT</sequence>
<dbReference type="SMART" id="SM00320">
    <property type="entry name" value="WD40"/>
    <property type="match status" value="7"/>
</dbReference>
<evidence type="ECO:0000313" key="10">
    <source>
        <dbReference type="Proteomes" id="UP001461498"/>
    </source>
</evidence>
<dbReference type="InterPro" id="IPR015155">
    <property type="entry name" value="PFU"/>
</dbReference>
<organism evidence="9 10">
    <name type="scientific">Rhynocoris fuscipes</name>
    <dbReference type="NCBI Taxonomy" id="488301"/>
    <lineage>
        <taxon>Eukaryota</taxon>
        <taxon>Metazoa</taxon>
        <taxon>Ecdysozoa</taxon>
        <taxon>Arthropoda</taxon>
        <taxon>Hexapoda</taxon>
        <taxon>Insecta</taxon>
        <taxon>Pterygota</taxon>
        <taxon>Neoptera</taxon>
        <taxon>Paraneoptera</taxon>
        <taxon>Hemiptera</taxon>
        <taxon>Heteroptera</taxon>
        <taxon>Panheteroptera</taxon>
        <taxon>Cimicomorpha</taxon>
        <taxon>Reduviidae</taxon>
        <taxon>Harpactorinae</taxon>
        <taxon>Harpactorini</taxon>
        <taxon>Rhynocoris</taxon>
    </lineage>
</organism>
<dbReference type="CDD" id="cd00200">
    <property type="entry name" value="WD40"/>
    <property type="match status" value="1"/>
</dbReference>
<evidence type="ECO:0000256" key="1">
    <source>
        <dbReference type="ARBA" id="ARBA00004496"/>
    </source>
</evidence>
<dbReference type="InterPro" id="IPR036322">
    <property type="entry name" value="WD40_repeat_dom_sf"/>
</dbReference>
<dbReference type="Pfam" id="PF09070">
    <property type="entry name" value="PFU"/>
    <property type="match status" value="1"/>
</dbReference>